<name>A0A5M6CQ43_9BACT</name>
<sequence length="535" mass="59861">MKNKFLRLSALSAVSLLAFSEAKAQNGGSFSGDLMMNANFYQRDSAIGADNDLYNHYLSGGEGWLSLRYSNYGFTGFLRLDVFGNSNLKDPSAGTGFTGFGIGAWNISKEVKGLTITGGYIYDQVGSGIIFRSYEDRGLLIDNALKGLHLKYQLTNNITLKAFTGQQKNYFETYQPIIKGFSAEGDFQLSDNVHITPGVGAVNRTLDETSRNEIKSTVVTYDSAEIFNPVYNTYAFTGYNTLTAGDFTWYVEGAYKTHEAIYDQSGNTLVDKPGNVVFTTLGYARKGFALNITAKRTENFIMRVSPFDNAPNSGMVNWQPVTAQIRPQRLIARYTPATQDLSEKAFNANMIVSPNKNLDLNFSFTYLNTLEDVGLYREGYFEANIRSVKNFLIDVGAQYMYYNKTFYQGHGDIIKAFTPFTEITYLIDDKRSLKLQAQYMNTKQDNGSWAFASLEYAVAPKWSFALSDMYNVNPEDAAQQYKGKHFYNIFLARTQGAHRISLAYVKQVDGINCTGGVCRYEPGFSGFKVMITSSF</sequence>
<organism evidence="2 3">
    <name type="scientific">Taibaiella lutea</name>
    <dbReference type="NCBI Taxonomy" id="2608001"/>
    <lineage>
        <taxon>Bacteria</taxon>
        <taxon>Pseudomonadati</taxon>
        <taxon>Bacteroidota</taxon>
        <taxon>Chitinophagia</taxon>
        <taxon>Chitinophagales</taxon>
        <taxon>Chitinophagaceae</taxon>
        <taxon>Taibaiella</taxon>
    </lineage>
</organism>
<gene>
    <name evidence="2" type="ORF">F0919_06865</name>
</gene>
<comment type="caution">
    <text evidence="2">The sequence shown here is derived from an EMBL/GenBank/DDBJ whole genome shotgun (WGS) entry which is preliminary data.</text>
</comment>
<dbReference type="Proteomes" id="UP000323632">
    <property type="component" value="Unassembled WGS sequence"/>
</dbReference>
<dbReference type="EMBL" id="VWSH01000001">
    <property type="protein sequence ID" value="KAA5537391.1"/>
    <property type="molecule type" value="Genomic_DNA"/>
</dbReference>
<feature type="signal peptide" evidence="1">
    <location>
        <begin position="1"/>
        <end position="24"/>
    </location>
</feature>
<protein>
    <recommendedName>
        <fullName evidence="4">TonB-dependent receptor</fullName>
    </recommendedName>
</protein>
<evidence type="ECO:0000313" key="3">
    <source>
        <dbReference type="Proteomes" id="UP000323632"/>
    </source>
</evidence>
<evidence type="ECO:0000256" key="1">
    <source>
        <dbReference type="SAM" id="SignalP"/>
    </source>
</evidence>
<evidence type="ECO:0008006" key="4">
    <source>
        <dbReference type="Google" id="ProtNLM"/>
    </source>
</evidence>
<dbReference type="InterPro" id="IPR046070">
    <property type="entry name" value="DUF6029"/>
</dbReference>
<dbReference type="Pfam" id="PF19494">
    <property type="entry name" value="DUF6029"/>
    <property type="match status" value="1"/>
</dbReference>
<accession>A0A5M6CQ43</accession>
<proteinExistence type="predicted"/>
<dbReference type="RefSeq" id="WP_150031967.1">
    <property type="nucleotide sequence ID" value="NZ_VWSH01000001.1"/>
</dbReference>
<feature type="chain" id="PRO_5024423961" description="TonB-dependent receptor" evidence="1">
    <location>
        <begin position="25"/>
        <end position="535"/>
    </location>
</feature>
<evidence type="ECO:0000313" key="2">
    <source>
        <dbReference type="EMBL" id="KAA5537391.1"/>
    </source>
</evidence>
<keyword evidence="3" id="KW-1185">Reference proteome</keyword>
<keyword evidence="1" id="KW-0732">Signal</keyword>
<reference evidence="2 3" key="1">
    <citation type="submission" date="2019-09" db="EMBL/GenBank/DDBJ databases">
        <title>Genome sequence and assembly of Taibaiella sp.</title>
        <authorList>
            <person name="Chhetri G."/>
        </authorList>
    </citation>
    <scope>NUCLEOTIDE SEQUENCE [LARGE SCALE GENOMIC DNA]</scope>
    <source>
        <strain evidence="2 3">KVB11</strain>
    </source>
</reference>
<dbReference type="AlphaFoldDB" id="A0A5M6CQ43"/>